<reference evidence="1" key="1">
    <citation type="submission" date="2022-07" db="EMBL/GenBank/DDBJ databases">
        <title>Isolation, identification, and degradation of a PFOSA degrading strain from sewage treatment plant.</title>
        <authorList>
            <person name="Zhang L."/>
            <person name="Huo Y."/>
        </authorList>
    </citation>
    <scope>NUCLEOTIDE SEQUENCE</scope>
    <source>
        <strain evidence="1">C1</strain>
    </source>
</reference>
<organism evidence="1 2">
    <name type="scientific">Flavobacterium cerinum</name>
    <dbReference type="NCBI Taxonomy" id="2502784"/>
    <lineage>
        <taxon>Bacteria</taxon>
        <taxon>Pseudomonadati</taxon>
        <taxon>Bacteroidota</taxon>
        <taxon>Flavobacteriia</taxon>
        <taxon>Flavobacteriales</taxon>
        <taxon>Flavobacteriaceae</taxon>
        <taxon>Flavobacterium</taxon>
    </lineage>
</organism>
<evidence type="ECO:0000313" key="2">
    <source>
        <dbReference type="Proteomes" id="UP001059844"/>
    </source>
</evidence>
<keyword evidence="2" id="KW-1185">Reference proteome</keyword>
<protein>
    <submittedName>
        <fullName evidence="1">Uncharacterized protein</fullName>
    </submittedName>
</protein>
<dbReference type="EMBL" id="CP101751">
    <property type="protein sequence ID" value="UUC45458.1"/>
    <property type="molecule type" value="Genomic_DNA"/>
</dbReference>
<sequence>MKKFTLILLLLPFLAFSQKLKTKKDRILIDEKEVAIFKEPVRDQYQLFDLKGNKQFTVEYKGMSEGKTILNQWLLLTSADESKKTEIPYEVLINSLSPSRIMFHLLSAKYELFDENGFNQSKIDAFFNTQRESISDKTLKTKMEVVSSKKDKQEKVARYRPFVKNDGTIMFGGTAGTNIVGKAMSSTYTAFGNNNTVNVYDLDNVQVATARATGNMNNDVEVTLFNDSKFTYPAEKRFAGPDNSSFVKELIEELVYRDITLGHQAKSYNRNLMNEKIKLAKERSRNIYNVNGYAFDEKGTRYDGIITAQFEKLDINQTGDTQVVDAIDNYGKNVSIKYKNEKGKERTITLSAKDNVRFFVKNSDGSETGYEGMKVKGDAMKKLSNAMSLGFNNAYFYEVIHNSKGNSVLVDPVEDDRFVIKLKNKSEGQMIDKRNNEKLTVQLAEYLSGCKKLAAEIKKGAFDLKNSENLINIVNEYNDCE</sequence>
<evidence type="ECO:0000313" key="1">
    <source>
        <dbReference type="EMBL" id="UUC45458.1"/>
    </source>
</evidence>
<accession>A0ABY5IRL4</accession>
<dbReference type="RefSeq" id="WP_256551153.1">
    <property type="nucleotide sequence ID" value="NZ_CP101751.1"/>
</dbReference>
<gene>
    <name evidence="1" type="ORF">NOX80_17775</name>
</gene>
<proteinExistence type="predicted"/>
<name>A0ABY5IRL4_9FLAO</name>
<dbReference type="Proteomes" id="UP001059844">
    <property type="component" value="Chromosome"/>
</dbReference>